<dbReference type="STRING" id="139825.A0A401GGZ5"/>
<protein>
    <recommendedName>
        <fullName evidence="6">Hydrophobin</fullName>
    </recommendedName>
</protein>
<keyword evidence="4 6" id="KW-0964">Secreted</keyword>
<accession>A0A401GGZ5</accession>
<evidence type="ECO:0000256" key="5">
    <source>
        <dbReference type="ARBA" id="ARBA00023157"/>
    </source>
</evidence>
<comment type="caution">
    <text evidence="7">The sequence shown here is derived from an EMBL/GenBank/DDBJ whole genome shotgun (WGS) entry which is preliminary data.</text>
</comment>
<organism evidence="7 8">
    <name type="scientific">Sparassis crispa</name>
    <dbReference type="NCBI Taxonomy" id="139825"/>
    <lineage>
        <taxon>Eukaryota</taxon>
        <taxon>Fungi</taxon>
        <taxon>Dikarya</taxon>
        <taxon>Basidiomycota</taxon>
        <taxon>Agaricomycotina</taxon>
        <taxon>Agaricomycetes</taxon>
        <taxon>Polyporales</taxon>
        <taxon>Sparassidaceae</taxon>
        <taxon>Sparassis</taxon>
    </lineage>
</organism>
<keyword evidence="6" id="KW-0732">Signal</keyword>
<evidence type="ECO:0000313" key="8">
    <source>
        <dbReference type="Proteomes" id="UP000287166"/>
    </source>
</evidence>
<keyword evidence="5 6" id="KW-1015">Disulfide bond</keyword>
<dbReference type="Pfam" id="PF01185">
    <property type="entry name" value="Hydrophobin"/>
    <property type="match status" value="1"/>
</dbReference>
<feature type="chain" id="PRO_5018811623" description="Hydrophobin" evidence="6">
    <location>
        <begin position="19"/>
        <end position="114"/>
    </location>
</feature>
<dbReference type="InterPro" id="IPR001338">
    <property type="entry name" value="Class_I_Hydrophobin"/>
</dbReference>
<evidence type="ECO:0000256" key="2">
    <source>
        <dbReference type="ARBA" id="ARBA00010446"/>
    </source>
</evidence>
<dbReference type="EMBL" id="BFAD01000003">
    <property type="protein sequence ID" value="GBE81466.1"/>
    <property type="molecule type" value="Genomic_DNA"/>
</dbReference>
<evidence type="ECO:0000256" key="4">
    <source>
        <dbReference type="ARBA" id="ARBA00022525"/>
    </source>
</evidence>
<dbReference type="CDD" id="cd23507">
    <property type="entry name" value="hydrophobin_I"/>
    <property type="match status" value="1"/>
</dbReference>
<name>A0A401GGZ5_9APHY</name>
<keyword evidence="3 6" id="KW-0134">Cell wall</keyword>
<keyword evidence="8" id="KW-1185">Reference proteome</keyword>
<dbReference type="Proteomes" id="UP000287166">
    <property type="component" value="Unassembled WGS sequence"/>
</dbReference>
<evidence type="ECO:0000313" key="7">
    <source>
        <dbReference type="EMBL" id="GBE81466.1"/>
    </source>
</evidence>
<comment type="similarity">
    <text evidence="2 6">Belongs to the fungal hydrophobin family.</text>
</comment>
<sequence>MFPNFVVLALAILPVALAAPQSGSGSTPCNEGGSVQCCDVIAPAYTKNMSIVLEALQIVVESLSTPVGTGCSPPTPYYVGGGSVCTSDPVCCVNNYFGSVGVGCEPVPTPDGLY</sequence>
<dbReference type="GO" id="GO:0009277">
    <property type="term" value="C:fungal-type cell wall"/>
    <property type="evidence" value="ECO:0007669"/>
    <property type="project" value="InterPro"/>
</dbReference>
<evidence type="ECO:0000256" key="1">
    <source>
        <dbReference type="ARBA" id="ARBA00004191"/>
    </source>
</evidence>
<feature type="signal peptide" evidence="6">
    <location>
        <begin position="1"/>
        <end position="18"/>
    </location>
</feature>
<dbReference type="RefSeq" id="XP_027612379.1">
    <property type="nucleotide sequence ID" value="XM_027756578.1"/>
</dbReference>
<dbReference type="GO" id="GO:0005199">
    <property type="term" value="F:structural constituent of cell wall"/>
    <property type="evidence" value="ECO:0007669"/>
    <property type="project" value="InterPro"/>
</dbReference>
<dbReference type="SMART" id="SM00075">
    <property type="entry name" value="HYDRO"/>
    <property type="match status" value="1"/>
</dbReference>
<evidence type="ECO:0000256" key="6">
    <source>
        <dbReference type="RuleBase" id="RU365009"/>
    </source>
</evidence>
<evidence type="ECO:0000256" key="3">
    <source>
        <dbReference type="ARBA" id="ARBA00022512"/>
    </source>
</evidence>
<reference evidence="7 8" key="1">
    <citation type="journal article" date="2018" name="Sci. Rep.">
        <title>Genome sequence of the cauliflower mushroom Sparassis crispa (Hanabiratake) and its association with beneficial usage.</title>
        <authorList>
            <person name="Kiyama R."/>
            <person name="Furutani Y."/>
            <person name="Kawaguchi K."/>
            <person name="Nakanishi T."/>
        </authorList>
    </citation>
    <scope>NUCLEOTIDE SEQUENCE [LARGE SCALE GENOMIC DNA]</scope>
</reference>
<gene>
    <name evidence="7" type="ORF">SCP_0311950</name>
</gene>
<comment type="subcellular location">
    <subcellularLocation>
        <location evidence="1 6">Secreted</location>
        <location evidence="1 6">Cell wall</location>
    </subcellularLocation>
</comment>
<dbReference type="AlphaFoldDB" id="A0A401GGZ5"/>
<dbReference type="GeneID" id="38778383"/>
<dbReference type="InParanoid" id="A0A401GGZ5"/>
<proteinExistence type="inferred from homology"/>
<dbReference type="OrthoDB" id="4225815at2759"/>